<dbReference type="Pfam" id="PF00895">
    <property type="entry name" value="ATP-synt_8"/>
    <property type="match status" value="1"/>
</dbReference>
<keyword evidence="7 12" id="KW-0375">Hydrogen ion transport</keyword>
<gene>
    <name evidence="14" type="primary">atp8</name>
</gene>
<proteinExistence type="inferred from homology"/>
<evidence type="ECO:0000256" key="6">
    <source>
        <dbReference type="ARBA" id="ARBA00022692"/>
    </source>
</evidence>
<feature type="transmembrane region" description="Helical" evidence="13">
    <location>
        <begin position="12"/>
        <end position="31"/>
    </location>
</feature>
<keyword evidence="5 12" id="KW-0138">CF(0)</keyword>
<evidence type="ECO:0000256" key="11">
    <source>
        <dbReference type="ARBA" id="ARBA00023136"/>
    </source>
</evidence>
<dbReference type="GO" id="GO:0031966">
    <property type="term" value="C:mitochondrial membrane"/>
    <property type="evidence" value="ECO:0007669"/>
    <property type="project" value="UniProtKB-SubCell"/>
</dbReference>
<evidence type="ECO:0000256" key="13">
    <source>
        <dbReference type="SAM" id="Phobius"/>
    </source>
</evidence>
<evidence type="ECO:0000256" key="7">
    <source>
        <dbReference type="ARBA" id="ARBA00022781"/>
    </source>
</evidence>
<evidence type="ECO:0000256" key="2">
    <source>
        <dbReference type="ARBA" id="ARBA00008892"/>
    </source>
</evidence>
<accession>A0A2P1H9P2</accession>
<keyword evidence="11 13" id="KW-0472">Membrane</keyword>
<keyword evidence="4 12" id="KW-0813">Transport</keyword>
<evidence type="ECO:0000256" key="3">
    <source>
        <dbReference type="ARBA" id="ARBA00011291"/>
    </source>
</evidence>
<protein>
    <recommendedName>
        <fullName evidence="12">ATP synthase complex subunit 8</fullName>
    </recommendedName>
</protein>
<dbReference type="GO" id="GO:0015078">
    <property type="term" value="F:proton transmembrane transporter activity"/>
    <property type="evidence" value="ECO:0007669"/>
    <property type="project" value="InterPro"/>
</dbReference>
<evidence type="ECO:0000256" key="8">
    <source>
        <dbReference type="ARBA" id="ARBA00022989"/>
    </source>
</evidence>
<comment type="subunit">
    <text evidence="3">F-type ATPases have 2 components, CF(1) - the catalytic core - and CF(0) - the membrane proton channel.</text>
</comment>
<evidence type="ECO:0000256" key="9">
    <source>
        <dbReference type="ARBA" id="ARBA00023065"/>
    </source>
</evidence>
<keyword evidence="10 12" id="KW-0496">Mitochondrion</keyword>
<geneLocation type="mitochondrion" evidence="14"/>
<evidence type="ECO:0000256" key="1">
    <source>
        <dbReference type="ARBA" id="ARBA00004304"/>
    </source>
</evidence>
<organism evidence="14">
    <name type="scientific">Rhabdoblatta sp. RHA</name>
    <dbReference type="NCBI Taxonomy" id="2093480"/>
    <lineage>
        <taxon>Eukaryota</taxon>
        <taxon>Metazoa</taxon>
        <taxon>Ecdysozoa</taxon>
        <taxon>Arthropoda</taxon>
        <taxon>Hexapoda</taxon>
        <taxon>Insecta</taxon>
        <taxon>Pterygota</taxon>
        <taxon>Neoptera</taxon>
        <taxon>Polyneoptera</taxon>
        <taxon>Dictyoptera</taxon>
        <taxon>Blattodea</taxon>
        <taxon>Blaberoidea</taxon>
        <taxon>Blaberidae</taxon>
        <taxon>Epilamprinae</taxon>
        <taxon>Rhabdoblatta</taxon>
    </lineage>
</organism>
<comment type="similarity">
    <text evidence="2 12">Belongs to the ATPase protein 8 family.</text>
</comment>
<reference evidence="14" key="1">
    <citation type="journal article" date="2018" name="Mol. Biol. Evol.">
        <title>Transoceanic dispersal and plate tectonics shaped global cockroach distributions: evidence from mitochondrial phylogenomics.</title>
        <authorList>
            <person name="Bourguignon T."/>
            <person name="Qian T."/>
            <person name="Ho S.Y.W."/>
            <person name="Juna F."/>
            <person name="Wang Z."/>
            <person name="Arab D.A."/>
            <person name="Cameron S.L."/>
            <person name="Walker J."/>
            <person name="Rentz D."/>
            <person name="Evans T.A."/>
            <person name="Lo N."/>
        </authorList>
    </citation>
    <scope>NUCLEOTIDE SEQUENCE</scope>
</reference>
<dbReference type="GO" id="GO:0015986">
    <property type="term" value="P:proton motive force-driven ATP synthesis"/>
    <property type="evidence" value="ECO:0007669"/>
    <property type="project" value="InterPro"/>
</dbReference>
<evidence type="ECO:0000313" key="14">
    <source>
        <dbReference type="EMBL" id="AVN68248.1"/>
    </source>
</evidence>
<evidence type="ECO:0000256" key="5">
    <source>
        <dbReference type="ARBA" id="ARBA00022547"/>
    </source>
</evidence>
<dbReference type="AlphaFoldDB" id="A0A2P1H9P2"/>
<evidence type="ECO:0000256" key="4">
    <source>
        <dbReference type="ARBA" id="ARBA00022448"/>
    </source>
</evidence>
<dbReference type="GO" id="GO:0045259">
    <property type="term" value="C:proton-transporting ATP synthase complex"/>
    <property type="evidence" value="ECO:0007669"/>
    <property type="project" value="UniProtKB-KW"/>
</dbReference>
<comment type="subcellular location">
    <subcellularLocation>
        <location evidence="1 12">Mitochondrion membrane</location>
        <topology evidence="1 12">Single-pass membrane protein</topology>
    </subcellularLocation>
</comment>
<keyword evidence="9 12" id="KW-0406">Ion transport</keyword>
<sequence>MPQMMPISWLTLYLFFIIILFIFSFINYFSFIPTSIPMKKTLSPKVMNWKW</sequence>
<keyword evidence="6 12" id="KW-0812">Transmembrane</keyword>
<dbReference type="EMBL" id="MG882228">
    <property type="protein sequence ID" value="AVN68248.1"/>
    <property type="molecule type" value="Genomic_DNA"/>
</dbReference>
<evidence type="ECO:0000256" key="12">
    <source>
        <dbReference type="RuleBase" id="RU003661"/>
    </source>
</evidence>
<keyword evidence="8 13" id="KW-1133">Transmembrane helix</keyword>
<evidence type="ECO:0000256" key="10">
    <source>
        <dbReference type="ARBA" id="ARBA00023128"/>
    </source>
</evidence>
<name>A0A2P1H9P2_9NEOP</name>
<dbReference type="InterPro" id="IPR001421">
    <property type="entry name" value="ATP8_metazoa"/>
</dbReference>